<evidence type="ECO:0000313" key="1">
    <source>
        <dbReference type="Proteomes" id="UP000095283"/>
    </source>
</evidence>
<proteinExistence type="predicted"/>
<evidence type="ECO:0000313" key="2">
    <source>
        <dbReference type="WBParaSite" id="Hba_14424"/>
    </source>
</evidence>
<dbReference type="WBParaSite" id="Hba_14424">
    <property type="protein sequence ID" value="Hba_14424"/>
    <property type="gene ID" value="Hba_14424"/>
</dbReference>
<dbReference type="AlphaFoldDB" id="A0A1I7XAN4"/>
<accession>A0A1I7XAN4</accession>
<keyword evidence="1" id="KW-1185">Reference proteome</keyword>
<organism evidence="1 2">
    <name type="scientific">Heterorhabditis bacteriophora</name>
    <name type="common">Entomopathogenic nematode worm</name>
    <dbReference type="NCBI Taxonomy" id="37862"/>
    <lineage>
        <taxon>Eukaryota</taxon>
        <taxon>Metazoa</taxon>
        <taxon>Ecdysozoa</taxon>
        <taxon>Nematoda</taxon>
        <taxon>Chromadorea</taxon>
        <taxon>Rhabditida</taxon>
        <taxon>Rhabditina</taxon>
        <taxon>Rhabditomorpha</taxon>
        <taxon>Strongyloidea</taxon>
        <taxon>Heterorhabditidae</taxon>
        <taxon>Heterorhabditis</taxon>
    </lineage>
</organism>
<sequence>MNRSCSRFVCPEYSSKPPRIPSLKENWSIVKESTRAPSRFIDLLGEDAQSYGLNHHGEAKHNGVGVKVCDPLPRRDTAQQSQFLVENQSCKYVTKTLADAALQKVSNRVHSLFPGTYTTLPLPRNVILRLGQLERRRRIYGKRSVRKSRSNFQGLFNDVRCGMGVEDDQ</sequence>
<reference evidence="2" key="1">
    <citation type="submission" date="2016-11" db="UniProtKB">
        <authorList>
            <consortium name="WormBaseParasite"/>
        </authorList>
    </citation>
    <scope>IDENTIFICATION</scope>
</reference>
<name>A0A1I7XAN4_HETBA</name>
<dbReference type="Proteomes" id="UP000095283">
    <property type="component" value="Unplaced"/>
</dbReference>
<protein>
    <submittedName>
        <fullName evidence="2">Uncharacterized protein</fullName>
    </submittedName>
</protein>